<name>A0A9Q1EL42_SYNKA</name>
<dbReference type="GO" id="GO:0031146">
    <property type="term" value="P:SCF-dependent proteasomal ubiquitin-dependent protein catabolic process"/>
    <property type="evidence" value="ECO:0007669"/>
    <property type="project" value="TreeGrafter"/>
</dbReference>
<dbReference type="InterPro" id="IPR006553">
    <property type="entry name" value="Leu-rich_rpt_Cys-con_subtyp"/>
</dbReference>
<accession>A0A9Q1EL42</accession>
<reference evidence="1" key="1">
    <citation type="journal article" date="2023" name="Science">
        <title>Genome structures resolve the early diversification of teleost fishes.</title>
        <authorList>
            <person name="Parey E."/>
            <person name="Louis A."/>
            <person name="Montfort J."/>
            <person name="Bouchez O."/>
            <person name="Roques C."/>
            <person name="Iampietro C."/>
            <person name="Lluch J."/>
            <person name="Castinel A."/>
            <person name="Donnadieu C."/>
            <person name="Desvignes T."/>
            <person name="Floi Bucao C."/>
            <person name="Jouanno E."/>
            <person name="Wen M."/>
            <person name="Mejri S."/>
            <person name="Dirks R."/>
            <person name="Jansen H."/>
            <person name="Henkel C."/>
            <person name="Chen W.J."/>
            <person name="Zahm M."/>
            <person name="Cabau C."/>
            <person name="Klopp C."/>
            <person name="Thompson A.W."/>
            <person name="Robinson-Rechavi M."/>
            <person name="Braasch I."/>
            <person name="Lecointre G."/>
            <person name="Bobe J."/>
            <person name="Postlethwait J.H."/>
            <person name="Berthelot C."/>
            <person name="Roest Crollius H."/>
            <person name="Guiguen Y."/>
        </authorList>
    </citation>
    <scope>NUCLEOTIDE SEQUENCE</scope>
    <source>
        <strain evidence="1">WJC10195</strain>
    </source>
</reference>
<protein>
    <submittedName>
        <fullName evidence="1">Uncharacterized protein</fullName>
    </submittedName>
</protein>
<comment type="caution">
    <text evidence="1">The sequence shown here is derived from an EMBL/GenBank/DDBJ whole genome shotgun (WGS) entry which is preliminary data.</text>
</comment>
<proteinExistence type="predicted"/>
<sequence length="179" mass="19645">MPPASSRGTITSWALPCATCPYAGIPAGVKVCNIEDWAKTPFQKDICRKHESVVSTFLARVCERCPNLLSLTLSGCGHIEDHDIVLALQSCGRLRSLQLENCVRISDSVLHAVVAHGRSLVAVQVDFCRNVTRSGLQVVRDGRPDIWLSAERSAGMIPDSKPQEKPQLRRALQKVLLFS</sequence>
<evidence type="ECO:0000313" key="1">
    <source>
        <dbReference type="EMBL" id="KAJ8340758.1"/>
    </source>
</evidence>
<dbReference type="OrthoDB" id="549243at2759"/>
<dbReference type="EMBL" id="JAINUF010000016">
    <property type="protein sequence ID" value="KAJ8340758.1"/>
    <property type="molecule type" value="Genomic_DNA"/>
</dbReference>
<dbReference type="PANTHER" id="PTHR13318">
    <property type="entry name" value="PARTNER OF PAIRED, ISOFORM B-RELATED"/>
    <property type="match status" value="1"/>
</dbReference>
<dbReference type="InterPro" id="IPR032675">
    <property type="entry name" value="LRR_dom_sf"/>
</dbReference>
<dbReference type="Gene3D" id="3.80.10.10">
    <property type="entry name" value="Ribonuclease Inhibitor"/>
    <property type="match status" value="1"/>
</dbReference>
<evidence type="ECO:0000313" key="2">
    <source>
        <dbReference type="Proteomes" id="UP001152622"/>
    </source>
</evidence>
<dbReference type="SUPFAM" id="SSF52047">
    <property type="entry name" value="RNI-like"/>
    <property type="match status" value="1"/>
</dbReference>
<dbReference type="AlphaFoldDB" id="A0A9Q1EL42"/>
<dbReference type="Proteomes" id="UP001152622">
    <property type="component" value="Chromosome 16"/>
</dbReference>
<keyword evidence="2" id="KW-1185">Reference proteome</keyword>
<dbReference type="GO" id="GO:0019005">
    <property type="term" value="C:SCF ubiquitin ligase complex"/>
    <property type="evidence" value="ECO:0007669"/>
    <property type="project" value="TreeGrafter"/>
</dbReference>
<gene>
    <name evidence="1" type="ORF">SKAU_G00353910</name>
</gene>
<dbReference type="SMART" id="SM00367">
    <property type="entry name" value="LRR_CC"/>
    <property type="match status" value="3"/>
</dbReference>
<organism evidence="1 2">
    <name type="scientific">Synaphobranchus kaupii</name>
    <name type="common">Kaup's arrowtooth eel</name>
    <dbReference type="NCBI Taxonomy" id="118154"/>
    <lineage>
        <taxon>Eukaryota</taxon>
        <taxon>Metazoa</taxon>
        <taxon>Chordata</taxon>
        <taxon>Craniata</taxon>
        <taxon>Vertebrata</taxon>
        <taxon>Euteleostomi</taxon>
        <taxon>Actinopterygii</taxon>
        <taxon>Neopterygii</taxon>
        <taxon>Teleostei</taxon>
        <taxon>Anguilliformes</taxon>
        <taxon>Synaphobranchidae</taxon>
        <taxon>Synaphobranchus</taxon>
    </lineage>
</organism>